<evidence type="ECO:0000313" key="4">
    <source>
        <dbReference type="EMBL" id="KAI1864178.1"/>
    </source>
</evidence>
<dbReference type="Proteomes" id="UP000829685">
    <property type="component" value="Unassembled WGS sequence"/>
</dbReference>
<proteinExistence type="inferred from homology"/>
<dbReference type="InterPro" id="IPR037231">
    <property type="entry name" value="NAP-like_sf"/>
</dbReference>
<comment type="similarity">
    <text evidence="1 2">Belongs to the nucleosome assembly protein (NAP) family.</text>
</comment>
<dbReference type="EMBL" id="JAFIMR010000024">
    <property type="protein sequence ID" value="KAI1864178.1"/>
    <property type="molecule type" value="Genomic_DNA"/>
</dbReference>
<feature type="region of interest" description="Disordered" evidence="3">
    <location>
        <begin position="292"/>
        <end position="319"/>
    </location>
</feature>
<dbReference type="Pfam" id="PF00956">
    <property type="entry name" value="NAP"/>
    <property type="match status" value="1"/>
</dbReference>
<organism evidence="4 5">
    <name type="scientific">Neoarthrinium moseri</name>
    <dbReference type="NCBI Taxonomy" id="1658444"/>
    <lineage>
        <taxon>Eukaryota</taxon>
        <taxon>Fungi</taxon>
        <taxon>Dikarya</taxon>
        <taxon>Ascomycota</taxon>
        <taxon>Pezizomycotina</taxon>
        <taxon>Sordariomycetes</taxon>
        <taxon>Xylariomycetidae</taxon>
        <taxon>Amphisphaeriales</taxon>
        <taxon>Apiosporaceae</taxon>
        <taxon>Neoarthrinium</taxon>
    </lineage>
</organism>
<keyword evidence="5" id="KW-1185">Reference proteome</keyword>
<feature type="compositionally biased region" description="Acidic residues" evidence="3">
    <location>
        <begin position="239"/>
        <end position="255"/>
    </location>
</feature>
<dbReference type="PANTHER" id="PTHR11875">
    <property type="entry name" value="TESTIS-SPECIFIC Y-ENCODED PROTEIN"/>
    <property type="match status" value="1"/>
</dbReference>
<dbReference type="InterPro" id="IPR002164">
    <property type="entry name" value="NAP_family"/>
</dbReference>
<feature type="compositionally biased region" description="Acidic residues" evidence="3">
    <location>
        <begin position="292"/>
        <end position="311"/>
    </location>
</feature>
<name>A0A9Q0AJZ1_9PEZI</name>
<dbReference type="SUPFAM" id="SSF143113">
    <property type="entry name" value="NAP-like"/>
    <property type="match status" value="1"/>
</dbReference>
<evidence type="ECO:0000256" key="1">
    <source>
        <dbReference type="ARBA" id="ARBA00009947"/>
    </source>
</evidence>
<dbReference type="GO" id="GO:0006334">
    <property type="term" value="P:nucleosome assembly"/>
    <property type="evidence" value="ECO:0007669"/>
    <property type="project" value="InterPro"/>
</dbReference>
<accession>A0A9Q0AJZ1</accession>
<feature type="compositionally biased region" description="Basic and acidic residues" evidence="3">
    <location>
        <begin position="225"/>
        <end position="238"/>
    </location>
</feature>
<protein>
    <submittedName>
        <fullName evidence="4">Uncharacterized protein</fullName>
    </submittedName>
</protein>
<dbReference type="AlphaFoldDB" id="A0A9Q0AJZ1"/>
<comment type="caution">
    <text evidence="4">The sequence shown here is derived from an EMBL/GenBank/DDBJ whole genome shotgun (WGS) entry which is preliminary data.</text>
</comment>
<evidence type="ECO:0000256" key="2">
    <source>
        <dbReference type="RuleBase" id="RU003876"/>
    </source>
</evidence>
<evidence type="ECO:0000313" key="5">
    <source>
        <dbReference type="Proteomes" id="UP000829685"/>
    </source>
</evidence>
<sequence length="319" mass="36268">MTAIEETNVTYEQLADLEQDFEDAELEITRQQAVLMKPLYEKRAKTVADIPNFWPLVFEQSPPEVDSYIQPSDSAVISTSLKALSVSRFEVEDGGKGDPRSVVIKFEFNENEYFENTVLEKKFWQRQSKDGRFSGLVSEPVAIKWKPGKDLTEGLLDQAVAIYEQDKKSGRTGLVKVKDFTPEQKALQKKIQATGMGGVSFFAFFGYRGYPVSEEESRLAVEKDKEERRLRAEGKSKNDDDEAPELVEEGDEDDEEEILEIFPDGEELAVAISEDLWPSALKYFTQAQEVDGISEMDFEELEDDEDEEDEEPPAKKQKA</sequence>
<feature type="region of interest" description="Disordered" evidence="3">
    <location>
        <begin position="225"/>
        <end position="255"/>
    </location>
</feature>
<gene>
    <name evidence="4" type="ORF">JX265_008549</name>
</gene>
<dbReference type="GO" id="GO:0005634">
    <property type="term" value="C:nucleus"/>
    <property type="evidence" value="ECO:0007669"/>
    <property type="project" value="InterPro"/>
</dbReference>
<evidence type="ECO:0000256" key="3">
    <source>
        <dbReference type="SAM" id="MobiDB-lite"/>
    </source>
</evidence>
<dbReference type="OrthoDB" id="19419at2759"/>
<dbReference type="Gene3D" id="3.30.1120.90">
    <property type="entry name" value="Nucleosome assembly protein"/>
    <property type="match status" value="1"/>
</dbReference>
<reference evidence="4" key="1">
    <citation type="submission" date="2021-03" db="EMBL/GenBank/DDBJ databases">
        <title>Revisited historic fungal species revealed as producer of novel bioactive compounds through whole genome sequencing and comparative genomics.</title>
        <authorList>
            <person name="Vignolle G.A."/>
            <person name="Hochenegger N."/>
            <person name="Mach R.L."/>
            <person name="Mach-Aigner A.R."/>
            <person name="Javad Rahimi M."/>
            <person name="Salim K.A."/>
            <person name="Chan C.M."/>
            <person name="Lim L.B.L."/>
            <person name="Cai F."/>
            <person name="Druzhinina I.S."/>
            <person name="U'Ren J.M."/>
            <person name="Derntl C."/>
        </authorList>
    </citation>
    <scope>NUCLEOTIDE SEQUENCE</scope>
    <source>
        <strain evidence="4">TUCIM 5799</strain>
    </source>
</reference>